<reference evidence="5 6" key="1">
    <citation type="journal article" date="2023" name="Sci. Data">
        <title>Genome assembly of the Korean intertidal mud-creeper Batillaria attramentaria.</title>
        <authorList>
            <person name="Patra A.K."/>
            <person name="Ho P.T."/>
            <person name="Jun S."/>
            <person name="Lee S.J."/>
            <person name="Kim Y."/>
            <person name="Won Y.J."/>
        </authorList>
    </citation>
    <scope>NUCLEOTIDE SEQUENCE [LARGE SCALE GENOMIC DNA]</scope>
    <source>
        <strain evidence="5">Wonlab-2016</strain>
    </source>
</reference>
<dbReference type="SUPFAM" id="SSF54849">
    <property type="entry name" value="GroEL-intermediate domain like"/>
    <property type="match status" value="1"/>
</dbReference>
<evidence type="ECO:0000256" key="2">
    <source>
        <dbReference type="ARBA" id="ARBA00022840"/>
    </source>
</evidence>
<dbReference type="Gene3D" id="1.10.560.10">
    <property type="entry name" value="GroEL-like equatorial domain"/>
    <property type="match status" value="1"/>
</dbReference>
<keyword evidence="2 4" id="KW-0067">ATP-binding</keyword>
<keyword evidence="1 4" id="KW-0547">Nucleotide-binding</keyword>
<comment type="caution">
    <text evidence="5">The sequence shown here is derived from an EMBL/GenBank/DDBJ whole genome shotgun (WGS) entry which is preliminary data.</text>
</comment>
<evidence type="ECO:0000256" key="3">
    <source>
        <dbReference type="ARBA" id="ARBA00023186"/>
    </source>
</evidence>
<accession>A0ABD0KX45</accession>
<dbReference type="InterPro" id="IPR017998">
    <property type="entry name" value="Chaperone_TCP-1"/>
</dbReference>
<proteinExistence type="inferred from homology"/>
<evidence type="ECO:0000313" key="5">
    <source>
        <dbReference type="EMBL" id="KAK7491322.1"/>
    </source>
</evidence>
<dbReference type="PRINTS" id="PR00304">
    <property type="entry name" value="TCOMPLEXTCP1"/>
</dbReference>
<keyword evidence="3 4" id="KW-0143">Chaperone</keyword>
<dbReference type="SUPFAM" id="SSF48592">
    <property type="entry name" value="GroEL equatorial domain-like"/>
    <property type="match status" value="1"/>
</dbReference>
<dbReference type="InterPro" id="IPR027413">
    <property type="entry name" value="GROEL-like_equatorial_sf"/>
</dbReference>
<dbReference type="Gene3D" id="3.30.260.10">
    <property type="entry name" value="TCP-1-like chaperonin intermediate domain"/>
    <property type="match status" value="1"/>
</dbReference>
<dbReference type="Pfam" id="PF00118">
    <property type="entry name" value="Cpn60_TCP1"/>
    <property type="match status" value="1"/>
</dbReference>
<evidence type="ECO:0000256" key="1">
    <source>
        <dbReference type="ARBA" id="ARBA00022741"/>
    </source>
</evidence>
<sequence length="182" mass="20107">MTSANEQRKEDKRRKYDTKYSLAICVPGGEIVSTFDCPLKIELGAAYVQCTIVLGGATQQIVDEADRSLHDALCVLSQSVKETRTVSGRGCSEMLMAEAMSKLAAKMPGRRQGGHHHGDLCQIFENAARYNFRQHIDEREVGDVAALGKTESFQVKNRILLCGTEAAQMIRCVYNIIRAAPQ</sequence>
<dbReference type="InterPro" id="IPR027410">
    <property type="entry name" value="TCP-1-like_intermed_sf"/>
</dbReference>
<dbReference type="PANTHER" id="PTHR11353">
    <property type="entry name" value="CHAPERONIN"/>
    <property type="match status" value="1"/>
</dbReference>
<dbReference type="GO" id="GO:0005524">
    <property type="term" value="F:ATP binding"/>
    <property type="evidence" value="ECO:0007669"/>
    <property type="project" value="UniProtKB-KW"/>
</dbReference>
<comment type="similarity">
    <text evidence="4">Belongs to the TCP-1 chaperonin family.</text>
</comment>
<dbReference type="InterPro" id="IPR002423">
    <property type="entry name" value="Cpn60/GroEL/TCP-1"/>
</dbReference>
<dbReference type="AlphaFoldDB" id="A0ABD0KX45"/>
<name>A0ABD0KX45_9CAEN</name>
<evidence type="ECO:0000256" key="4">
    <source>
        <dbReference type="RuleBase" id="RU004187"/>
    </source>
</evidence>
<protein>
    <submittedName>
        <fullName evidence="5">Uncharacterized protein</fullName>
    </submittedName>
</protein>
<keyword evidence="6" id="KW-1185">Reference proteome</keyword>
<evidence type="ECO:0000313" key="6">
    <source>
        <dbReference type="Proteomes" id="UP001519460"/>
    </source>
</evidence>
<dbReference type="EMBL" id="JACVVK020000116">
    <property type="protein sequence ID" value="KAK7491322.1"/>
    <property type="molecule type" value="Genomic_DNA"/>
</dbReference>
<gene>
    <name evidence="5" type="ORF">BaRGS_00017423</name>
</gene>
<dbReference type="Proteomes" id="UP001519460">
    <property type="component" value="Unassembled WGS sequence"/>
</dbReference>
<organism evidence="5 6">
    <name type="scientific">Batillaria attramentaria</name>
    <dbReference type="NCBI Taxonomy" id="370345"/>
    <lineage>
        <taxon>Eukaryota</taxon>
        <taxon>Metazoa</taxon>
        <taxon>Spiralia</taxon>
        <taxon>Lophotrochozoa</taxon>
        <taxon>Mollusca</taxon>
        <taxon>Gastropoda</taxon>
        <taxon>Caenogastropoda</taxon>
        <taxon>Sorbeoconcha</taxon>
        <taxon>Cerithioidea</taxon>
        <taxon>Batillariidae</taxon>
        <taxon>Batillaria</taxon>
    </lineage>
</organism>